<evidence type="ECO:0000313" key="1">
    <source>
        <dbReference type="EMBL" id="RJG25116.1"/>
    </source>
</evidence>
<dbReference type="RefSeq" id="WP_119791953.1">
    <property type="nucleotide sequence ID" value="NZ_QYZD01000004.1"/>
</dbReference>
<name>A0A3A3H1P0_PANTH</name>
<dbReference type="OrthoDB" id="2623681at2"/>
<dbReference type="Proteomes" id="UP000266177">
    <property type="component" value="Unassembled WGS sequence"/>
</dbReference>
<evidence type="ECO:0000313" key="2">
    <source>
        <dbReference type="Proteomes" id="UP000266177"/>
    </source>
</evidence>
<accession>A0A3A3H1P0</accession>
<organism evidence="1 2">
    <name type="scientific">Paenibacillus thiaminolyticus</name>
    <name type="common">Bacillus thiaminolyticus</name>
    <dbReference type="NCBI Taxonomy" id="49283"/>
    <lineage>
        <taxon>Bacteria</taxon>
        <taxon>Bacillati</taxon>
        <taxon>Bacillota</taxon>
        <taxon>Bacilli</taxon>
        <taxon>Bacillales</taxon>
        <taxon>Paenibacillaceae</taxon>
        <taxon>Paenibacillus</taxon>
    </lineage>
</organism>
<proteinExistence type="predicted"/>
<evidence type="ECO:0008006" key="3">
    <source>
        <dbReference type="Google" id="ProtNLM"/>
    </source>
</evidence>
<dbReference type="EMBL" id="QYZD01000004">
    <property type="protein sequence ID" value="RJG25116.1"/>
    <property type="molecule type" value="Genomic_DNA"/>
</dbReference>
<comment type="caution">
    <text evidence="1">The sequence shown here is derived from an EMBL/GenBank/DDBJ whole genome shotgun (WGS) entry which is preliminary data.</text>
</comment>
<reference evidence="1 2" key="1">
    <citation type="submission" date="2018-09" db="EMBL/GenBank/DDBJ databases">
        <title>Paenibacillus SK2017-BO5.</title>
        <authorList>
            <person name="Piskunova J.V."/>
            <person name="Dubiley S.A."/>
            <person name="Severinov K.V."/>
        </authorList>
    </citation>
    <scope>NUCLEOTIDE SEQUENCE [LARGE SCALE GENOMIC DNA]</scope>
    <source>
        <strain evidence="1 2">BO5</strain>
    </source>
</reference>
<protein>
    <recommendedName>
        <fullName evidence="3">DUF2642 domain-containing protein</fullName>
    </recommendedName>
</protein>
<gene>
    <name evidence="1" type="ORF">DQX05_06460</name>
</gene>
<dbReference type="AlphaFoldDB" id="A0A3A3H1P0"/>
<sequence length="119" mass="13496">MKLKVNEKELQQYFEGMAQLMKQVVKESSTGDELHTNKLVQAFRTAIREEMGAEGNRDSDPPLKPSIERYVHRQVELTSFGGTIQGIITEVGENYAEIRESDGSMVLVHLNQVISFQIQ</sequence>